<reference evidence="2 3" key="1">
    <citation type="submission" date="2024-10" db="EMBL/GenBank/DDBJ databases">
        <title>Updated reference genomes for cyclostephanoid diatoms.</title>
        <authorList>
            <person name="Roberts W.R."/>
            <person name="Alverson A.J."/>
        </authorList>
    </citation>
    <scope>NUCLEOTIDE SEQUENCE [LARGE SCALE GENOMIC DNA]</scope>
    <source>
        <strain evidence="2 3">AJA276-08</strain>
    </source>
</reference>
<dbReference type="InterPro" id="IPR039367">
    <property type="entry name" value="Och1-like"/>
</dbReference>
<dbReference type="Pfam" id="PF04488">
    <property type="entry name" value="Gly_transf_sug"/>
    <property type="match status" value="1"/>
</dbReference>
<evidence type="ECO:0000313" key="3">
    <source>
        <dbReference type="Proteomes" id="UP001530315"/>
    </source>
</evidence>
<evidence type="ECO:0000313" key="2">
    <source>
        <dbReference type="EMBL" id="KAL3769974.1"/>
    </source>
</evidence>
<sequence length="937" mass="101307">MALATTFVVHFLPPFPLSSFAESAEANVPAVDGDGGEGGGGGGTVFRIFQALPREPSSMTPDEIETMHGTIRATREMIFAMPRRGVDGGGGGGKEDDAWQRREIALDVYSPAERREYLVRRGNRCHPRGGGGGERRSSDVDGDAAGGLQWYDVLSRYDSLVSAASSSSSPKEDAACSPPKGGGDPACARSLPPGASSELDRAAIELFKFCVLYNGDGNAYLGWDEQLLLPFRDVVSADDVNYGVVYGTDDGNGGGVSERAAADAGNDNNGEATAIGDDAIVARGAGQYVHESFLSISPYAPAKSALSSMIRLILETSDDVLAATPLLLPRELHRLVVAEQATNGDAAAAVGESGDGEKGNASAAWTLLRNACVPLAEDGGGGRPESSSSYPPAASSSSGSSGARAPDAFAWRMAPRCPLDGGYCCLAFLTDNDRADNAKDDVGRGRTMPVMALRHPVGGWTSGGDGAGRAESRVNDGKMMPYALVQGDVDVAAAKNAVRQSTAPPGLGGVPEADLPYISTVRLVSNNTAGARPGEATKFPTHPADAPNFFDILFENDCLPYRVPCHRCLKDVANERPAPGEPALTQRNACSICKLECPCYCDILCKVRPPPKPITRTYSVRLPRYRKDPERLVPKIIHQTWFEPVTKDKYPNMSRLIESWKKSGWEYYFYDDETAGEFLSSHFPPEIREAYESIIPGAFKADLFRYCVLLIRGGVYADMDVLLQANLDEAVANDVGFMTPLDEPGDQIGHRSCLWNGLIASAPGHPFLARTIEIVVNNIRNRFTAVDYDDMLCPNPILSVLHTVDILFTCGPCILGAGINNLLERHMQTEFEIGDVDIWRSQQSQAAAIRPDDQRLLIPGRTIILQQNKNDMGAHRFTWTDRHLIVAATDMPDYDDRPPSKEHYSKTHEKAGVYGLRKLYTDTKRANEEIRIVVEKL</sequence>
<name>A0ABD3N1J1_9STRA</name>
<comment type="caution">
    <text evidence="2">The sequence shown here is derived from an EMBL/GenBank/DDBJ whole genome shotgun (WGS) entry which is preliminary data.</text>
</comment>
<dbReference type="Gene3D" id="3.90.550.20">
    <property type="match status" value="1"/>
</dbReference>
<feature type="region of interest" description="Disordered" evidence="1">
    <location>
        <begin position="164"/>
        <end position="191"/>
    </location>
</feature>
<dbReference type="SUPFAM" id="SSF53448">
    <property type="entry name" value="Nucleotide-diphospho-sugar transferases"/>
    <property type="match status" value="1"/>
</dbReference>
<keyword evidence="3" id="KW-1185">Reference proteome</keyword>
<feature type="region of interest" description="Disordered" evidence="1">
    <location>
        <begin position="120"/>
        <end position="142"/>
    </location>
</feature>
<accession>A0ABD3N1J1</accession>
<feature type="region of interest" description="Disordered" evidence="1">
    <location>
        <begin position="376"/>
        <end position="404"/>
    </location>
</feature>
<dbReference type="AlphaFoldDB" id="A0ABD3N1J1"/>
<protein>
    <submittedName>
        <fullName evidence="2">Uncharacterized protein</fullName>
    </submittedName>
</protein>
<dbReference type="PANTHER" id="PTHR31834">
    <property type="entry name" value="INITIATION-SPECIFIC ALPHA-1,6-MANNOSYLTRANSFERASE"/>
    <property type="match status" value="1"/>
</dbReference>
<dbReference type="InterPro" id="IPR029044">
    <property type="entry name" value="Nucleotide-diphossugar_trans"/>
</dbReference>
<gene>
    <name evidence="2" type="ORF">ACHAW5_004786</name>
</gene>
<feature type="compositionally biased region" description="Low complexity" evidence="1">
    <location>
        <begin position="384"/>
        <end position="404"/>
    </location>
</feature>
<organism evidence="2 3">
    <name type="scientific">Stephanodiscus triporus</name>
    <dbReference type="NCBI Taxonomy" id="2934178"/>
    <lineage>
        <taxon>Eukaryota</taxon>
        <taxon>Sar</taxon>
        <taxon>Stramenopiles</taxon>
        <taxon>Ochrophyta</taxon>
        <taxon>Bacillariophyta</taxon>
        <taxon>Coscinodiscophyceae</taxon>
        <taxon>Thalassiosirophycidae</taxon>
        <taxon>Stephanodiscales</taxon>
        <taxon>Stephanodiscaceae</taxon>
        <taxon>Stephanodiscus</taxon>
    </lineage>
</organism>
<dbReference type="InterPro" id="IPR007577">
    <property type="entry name" value="GlycoTrfase_DXD_sugar-bd_CS"/>
</dbReference>
<dbReference type="PANTHER" id="PTHR31834:SF1">
    <property type="entry name" value="INITIATION-SPECIFIC ALPHA-1,6-MANNOSYLTRANSFERASE"/>
    <property type="match status" value="1"/>
</dbReference>
<dbReference type="Proteomes" id="UP001530315">
    <property type="component" value="Unassembled WGS sequence"/>
</dbReference>
<dbReference type="EMBL" id="JALLAZ020001641">
    <property type="protein sequence ID" value="KAL3769974.1"/>
    <property type="molecule type" value="Genomic_DNA"/>
</dbReference>
<dbReference type="FunFam" id="3.90.550.20:FF:000008">
    <property type="entry name" value="Mannosyltransferase OCH1 and related enzymes"/>
    <property type="match status" value="1"/>
</dbReference>
<proteinExistence type="predicted"/>
<evidence type="ECO:0000256" key="1">
    <source>
        <dbReference type="SAM" id="MobiDB-lite"/>
    </source>
</evidence>